<sequence length="639" mass="66600">MTPSTTATPARTTSPRGAVRPPSLLRTGLRLAEVRWALAALVLFLAGWTAQLLGAPAWAWWGLFLACYGTGGWEPALAGLRAARERTLDVDLLMIVAAIAAASIGQVFDGALLIVIFATSGALEAVVTQRTADSVSALLTLAPERAVRLRATADGGREETVDTSELQVGDTVLVRPGERVGADGTVLDGRSEVDQQAITGESVPVPRSEGDEVLSGTINGTGALRVRVDRPAGESVIARIVTLVEEASATKAETQLFIERIEQRYSVIVVAATLLVLAVPLLLGEDFEAALLRAIVFMIVASPCAVVLSTMPPLLAAIANAGRHGVLVKSATVMEQIGRTDVVAFDKTGTLTRGEPRVTGVLPEPGRTVAEVLALAAAVERYSEHPLADAVRARAEEEGVDRVDARDFASLPGVGVSATVDGARVRVERAPTEPDGPASTRVVVSVDGRPAGRIVLADALRPEAARTVAEIGALTGRPVHLLTGDNHATAADIARATGIAHVRADLLPQDKAAAVKEMEDAGTRVLLVGDGVNDAPAMAAATTGVAMGRRGSDLALDTADAIIVRDDLSTLPRLTALSRRARRFVVANLCVAGTFIAVLVTWDLAGTLPLALAVAGHEGSTVVVALNGLRLLRARAWDR</sequence>
<dbReference type="SUPFAM" id="SSF56784">
    <property type="entry name" value="HAD-like"/>
    <property type="match status" value="1"/>
</dbReference>
<dbReference type="Gene3D" id="3.40.50.1000">
    <property type="entry name" value="HAD superfamily/HAD-like"/>
    <property type="match status" value="1"/>
</dbReference>
<dbReference type="InterPro" id="IPR023299">
    <property type="entry name" value="ATPase_P-typ_cyto_dom_N"/>
</dbReference>
<keyword evidence="3 11" id="KW-0812">Transmembrane</keyword>
<name>A0A7Z0J882_9ACTN</name>
<keyword evidence="7" id="KW-0460">Magnesium</keyword>
<evidence type="ECO:0000313" key="14">
    <source>
        <dbReference type="EMBL" id="NYJ32686.1"/>
    </source>
</evidence>
<protein>
    <submittedName>
        <fullName evidence="14">Heavy metal translocating P-type ATPase</fullName>
    </submittedName>
</protein>
<comment type="subcellular location">
    <subcellularLocation>
        <location evidence="1">Cell membrane</location>
        <topology evidence="1">Multi-pass membrane protein</topology>
    </subcellularLocation>
</comment>
<dbReference type="InterPro" id="IPR001757">
    <property type="entry name" value="P_typ_ATPase"/>
</dbReference>
<dbReference type="FunFam" id="2.70.150.10:FF:000002">
    <property type="entry name" value="Copper-transporting ATPase 1, putative"/>
    <property type="match status" value="1"/>
</dbReference>
<keyword evidence="8" id="KW-1278">Translocase</keyword>
<keyword evidence="6 11" id="KW-0067">ATP-binding</keyword>
<keyword evidence="15" id="KW-1185">Reference proteome</keyword>
<dbReference type="SUPFAM" id="SSF81665">
    <property type="entry name" value="Calcium ATPase, transmembrane domain M"/>
    <property type="match status" value="1"/>
</dbReference>
<evidence type="ECO:0000256" key="9">
    <source>
        <dbReference type="ARBA" id="ARBA00022989"/>
    </source>
</evidence>
<keyword evidence="4 11" id="KW-0479">Metal-binding</keyword>
<dbReference type="InterPro" id="IPR018303">
    <property type="entry name" value="ATPase_P-typ_P_site"/>
</dbReference>
<dbReference type="Gene3D" id="3.40.1110.10">
    <property type="entry name" value="Calcium-transporting ATPase, cytoplasmic domain N"/>
    <property type="match status" value="1"/>
</dbReference>
<dbReference type="AlphaFoldDB" id="A0A7Z0J882"/>
<dbReference type="InterPro" id="IPR023214">
    <property type="entry name" value="HAD_sf"/>
</dbReference>
<dbReference type="RefSeq" id="WP_179820606.1">
    <property type="nucleotide sequence ID" value="NZ_JACCFS010000001.1"/>
</dbReference>
<dbReference type="InterPro" id="IPR008250">
    <property type="entry name" value="ATPase_P-typ_transduc_dom_A_sf"/>
</dbReference>
<dbReference type="NCBIfam" id="TIGR01512">
    <property type="entry name" value="ATPase-IB2_Cd"/>
    <property type="match status" value="1"/>
</dbReference>
<comment type="similarity">
    <text evidence="2 11">Belongs to the cation transport ATPase (P-type) (TC 3.A.3) family. Type IB subfamily.</text>
</comment>
<dbReference type="NCBIfam" id="TIGR01494">
    <property type="entry name" value="ATPase_P-type"/>
    <property type="match status" value="2"/>
</dbReference>
<dbReference type="PROSITE" id="PS00154">
    <property type="entry name" value="ATPASE_E1_E2"/>
    <property type="match status" value="1"/>
</dbReference>
<keyword evidence="5 11" id="KW-0547">Nucleotide-binding</keyword>
<accession>A0A7Z0J882</accession>
<feature type="transmembrane region" description="Helical" evidence="11">
    <location>
        <begin position="34"/>
        <end position="53"/>
    </location>
</feature>
<dbReference type="EMBL" id="JACCFS010000001">
    <property type="protein sequence ID" value="NYJ32686.1"/>
    <property type="molecule type" value="Genomic_DNA"/>
</dbReference>
<reference evidence="14 15" key="1">
    <citation type="submission" date="2020-07" db="EMBL/GenBank/DDBJ databases">
        <title>Sequencing the genomes of 1000 actinobacteria strains.</title>
        <authorList>
            <person name="Klenk H.-P."/>
        </authorList>
    </citation>
    <scope>NUCLEOTIDE SEQUENCE [LARGE SCALE GENOMIC DNA]</scope>
    <source>
        <strain evidence="14 15">DSM 44442</strain>
    </source>
</reference>
<dbReference type="InterPro" id="IPR023298">
    <property type="entry name" value="ATPase_P-typ_TM_dom_sf"/>
</dbReference>
<evidence type="ECO:0000256" key="7">
    <source>
        <dbReference type="ARBA" id="ARBA00022842"/>
    </source>
</evidence>
<evidence type="ECO:0000256" key="12">
    <source>
        <dbReference type="SAM" id="MobiDB-lite"/>
    </source>
</evidence>
<evidence type="ECO:0000256" key="4">
    <source>
        <dbReference type="ARBA" id="ARBA00022723"/>
    </source>
</evidence>
<feature type="transmembrane region" description="Helical" evidence="11">
    <location>
        <begin position="265"/>
        <end position="283"/>
    </location>
</feature>
<evidence type="ECO:0000256" key="2">
    <source>
        <dbReference type="ARBA" id="ARBA00006024"/>
    </source>
</evidence>
<dbReference type="GO" id="GO:0019829">
    <property type="term" value="F:ATPase-coupled monoatomic cation transmembrane transporter activity"/>
    <property type="evidence" value="ECO:0007669"/>
    <property type="project" value="InterPro"/>
</dbReference>
<feature type="transmembrane region" description="Helical" evidence="11">
    <location>
        <begin position="608"/>
        <end position="629"/>
    </location>
</feature>
<feature type="domain" description="P-type ATPase A" evidence="13">
    <location>
        <begin position="143"/>
        <end position="245"/>
    </location>
</feature>
<dbReference type="SUPFAM" id="SSF81653">
    <property type="entry name" value="Calcium ATPase, transduction domain A"/>
    <property type="match status" value="1"/>
</dbReference>
<dbReference type="GO" id="GO:0046872">
    <property type="term" value="F:metal ion binding"/>
    <property type="evidence" value="ECO:0007669"/>
    <property type="project" value="UniProtKB-KW"/>
</dbReference>
<feature type="region of interest" description="Disordered" evidence="12">
    <location>
        <begin position="1"/>
        <end position="21"/>
    </location>
</feature>
<dbReference type="GO" id="GO:0005524">
    <property type="term" value="F:ATP binding"/>
    <property type="evidence" value="ECO:0007669"/>
    <property type="project" value="UniProtKB-UniRule"/>
</dbReference>
<organism evidence="14 15">
    <name type="scientific">Nocardiopsis aegyptia</name>
    <dbReference type="NCBI Taxonomy" id="220378"/>
    <lineage>
        <taxon>Bacteria</taxon>
        <taxon>Bacillati</taxon>
        <taxon>Actinomycetota</taxon>
        <taxon>Actinomycetes</taxon>
        <taxon>Streptosporangiales</taxon>
        <taxon>Nocardiopsidaceae</taxon>
        <taxon>Nocardiopsis</taxon>
    </lineage>
</organism>
<dbReference type="PANTHER" id="PTHR43079">
    <property type="entry name" value="PROBABLE CADMIUM/ZINC-TRANSPORTING ATPASE HMA1"/>
    <property type="match status" value="1"/>
</dbReference>
<evidence type="ECO:0000256" key="10">
    <source>
        <dbReference type="ARBA" id="ARBA00023136"/>
    </source>
</evidence>
<dbReference type="GO" id="GO:0016887">
    <property type="term" value="F:ATP hydrolysis activity"/>
    <property type="evidence" value="ECO:0007669"/>
    <property type="project" value="InterPro"/>
</dbReference>
<dbReference type="InterPro" id="IPR036412">
    <property type="entry name" value="HAD-like_sf"/>
</dbReference>
<dbReference type="Proteomes" id="UP000572051">
    <property type="component" value="Unassembled WGS sequence"/>
</dbReference>
<evidence type="ECO:0000256" key="3">
    <source>
        <dbReference type="ARBA" id="ARBA00022692"/>
    </source>
</evidence>
<dbReference type="Gene3D" id="2.70.150.10">
    <property type="entry name" value="Calcium-transporting ATPase, cytoplasmic transduction domain A"/>
    <property type="match status" value="1"/>
</dbReference>
<feature type="transmembrane region" description="Helical" evidence="11">
    <location>
        <begin position="295"/>
        <end position="319"/>
    </location>
</feature>
<evidence type="ECO:0000256" key="8">
    <source>
        <dbReference type="ARBA" id="ARBA00022967"/>
    </source>
</evidence>
<dbReference type="NCBIfam" id="TIGR01525">
    <property type="entry name" value="ATPase-IB_hvy"/>
    <property type="match status" value="1"/>
</dbReference>
<evidence type="ECO:0000259" key="13">
    <source>
        <dbReference type="Pfam" id="PF00122"/>
    </source>
</evidence>
<keyword evidence="10 11" id="KW-0472">Membrane</keyword>
<dbReference type="PANTHER" id="PTHR43079:SF1">
    <property type="entry name" value="CADMIUM_ZINC-TRANSPORTING ATPASE HMA1, CHLOROPLASTIC-RELATED"/>
    <property type="match status" value="1"/>
</dbReference>
<dbReference type="GO" id="GO:0005886">
    <property type="term" value="C:plasma membrane"/>
    <property type="evidence" value="ECO:0007669"/>
    <property type="project" value="UniProtKB-SubCell"/>
</dbReference>
<feature type="transmembrane region" description="Helical" evidence="11">
    <location>
        <begin position="584"/>
        <end position="602"/>
    </location>
</feature>
<feature type="compositionally biased region" description="Low complexity" evidence="12">
    <location>
        <begin position="1"/>
        <end position="16"/>
    </location>
</feature>
<dbReference type="PRINTS" id="PR00119">
    <property type="entry name" value="CATATPASE"/>
</dbReference>
<comment type="caution">
    <text evidence="14">The sequence shown here is derived from an EMBL/GenBank/DDBJ whole genome shotgun (WGS) entry which is preliminary data.</text>
</comment>
<evidence type="ECO:0000256" key="5">
    <source>
        <dbReference type="ARBA" id="ARBA00022741"/>
    </source>
</evidence>
<evidence type="ECO:0000256" key="11">
    <source>
        <dbReference type="RuleBase" id="RU362081"/>
    </source>
</evidence>
<dbReference type="InterPro" id="IPR051949">
    <property type="entry name" value="Cation_Transport_ATPase"/>
</dbReference>
<proteinExistence type="inferred from homology"/>
<evidence type="ECO:0000256" key="1">
    <source>
        <dbReference type="ARBA" id="ARBA00004651"/>
    </source>
</evidence>
<dbReference type="InterPro" id="IPR027256">
    <property type="entry name" value="P-typ_ATPase_IB"/>
</dbReference>
<evidence type="ECO:0000313" key="15">
    <source>
        <dbReference type="Proteomes" id="UP000572051"/>
    </source>
</evidence>
<keyword evidence="11" id="KW-1003">Cell membrane</keyword>
<keyword evidence="9 11" id="KW-1133">Transmembrane helix</keyword>
<dbReference type="Pfam" id="PF00122">
    <property type="entry name" value="E1-E2_ATPase"/>
    <property type="match status" value="1"/>
</dbReference>
<dbReference type="InterPro" id="IPR059000">
    <property type="entry name" value="ATPase_P-type_domA"/>
</dbReference>
<gene>
    <name evidence="14" type="ORF">HNR10_000567</name>
</gene>
<evidence type="ECO:0000256" key="6">
    <source>
        <dbReference type="ARBA" id="ARBA00022840"/>
    </source>
</evidence>
<dbReference type="Pfam" id="PF00702">
    <property type="entry name" value="Hydrolase"/>
    <property type="match status" value="1"/>
</dbReference>